<dbReference type="InterPro" id="IPR050194">
    <property type="entry name" value="Glycosyltransferase_grp1"/>
</dbReference>
<dbReference type="EMBL" id="VCYH01000014">
    <property type="protein sequence ID" value="MDN7026093.1"/>
    <property type="molecule type" value="Genomic_DNA"/>
</dbReference>
<dbReference type="PANTHER" id="PTHR45947">
    <property type="entry name" value="SULFOQUINOVOSYL TRANSFERASE SQD2"/>
    <property type="match status" value="1"/>
</dbReference>
<evidence type="ECO:0000313" key="4">
    <source>
        <dbReference type="Proteomes" id="UP001168338"/>
    </source>
</evidence>
<feature type="domain" description="Glycosyltransferase subfamily 4-like N-terminal" evidence="2">
    <location>
        <begin position="17"/>
        <end position="186"/>
    </location>
</feature>
<evidence type="ECO:0000313" key="3">
    <source>
        <dbReference type="EMBL" id="MDN7026093.1"/>
    </source>
</evidence>
<comment type="caution">
    <text evidence="3">The sequence shown here is derived from an EMBL/GenBank/DDBJ whole genome shotgun (WGS) entry which is preliminary data.</text>
</comment>
<reference evidence="3" key="1">
    <citation type="submission" date="2019-05" db="EMBL/GenBank/DDBJ databases">
        <title>Methanoculleus sp. FWC-SCC1, a methanogenic archaeon isolated from deep marine cold seep.</title>
        <authorList>
            <person name="Chen Y.-W."/>
            <person name="Chen S.-C."/>
            <person name="Teng N.-H."/>
            <person name="Lai M.-C."/>
        </authorList>
    </citation>
    <scope>NUCLEOTIDE SEQUENCE</scope>
    <source>
        <strain evidence="3">FWC-SCC1</strain>
    </source>
</reference>
<evidence type="ECO:0000259" key="1">
    <source>
        <dbReference type="Pfam" id="PF00534"/>
    </source>
</evidence>
<proteinExistence type="predicted"/>
<dbReference type="PANTHER" id="PTHR45947:SF3">
    <property type="entry name" value="SULFOQUINOVOSYL TRANSFERASE SQD2"/>
    <property type="match status" value="1"/>
</dbReference>
<dbReference type="RefSeq" id="WP_301665298.1">
    <property type="nucleotide sequence ID" value="NZ_VCYH01000014.1"/>
</dbReference>
<gene>
    <name evidence="3" type="ORF">FGU65_14585</name>
</gene>
<dbReference type="InterPro" id="IPR028098">
    <property type="entry name" value="Glyco_trans_4-like_N"/>
</dbReference>
<dbReference type="SUPFAM" id="SSF53756">
    <property type="entry name" value="UDP-Glycosyltransferase/glycogen phosphorylase"/>
    <property type="match status" value="1"/>
</dbReference>
<protein>
    <submittedName>
        <fullName evidence="3">Glycosyltransferase</fullName>
    </submittedName>
</protein>
<dbReference type="Pfam" id="PF00534">
    <property type="entry name" value="Glycos_transf_1"/>
    <property type="match status" value="1"/>
</dbReference>
<name>A0ABT8MDS4_9EURY</name>
<organism evidence="3 4">
    <name type="scientific">Methanoculleus frigidifontis</name>
    <dbReference type="NCBI Taxonomy" id="2584085"/>
    <lineage>
        <taxon>Archaea</taxon>
        <taxon>Methanobacteriati</taxon>
        <taxon>Methanobacteriota</taxon>
        <taxon>Stenosarchaea group</taxon>
        <taxon>Methanomicrobia</taxon>
        <taxon>Methanomicrobiales</taxon>
        <taxon>Methanomicrobiaceae</taxon>
        <taxon>Methanoculleus</taxon>
    </lineage>
</organism>
<keyword evidence="4" id="KW-1185">Reference proteome</keyword>
<dbReference type="Gene3D" id="3.40.50.2000">
    <property type="entry name" value="Glycogen Phosphorylase B"/>
    <property type="match status" value="2"/>
</dbReference>
<sequence length="394" mass="44782">MRVLQVTNFYKPIWEAGGPARSTYEMARHLRARGHDLTVYTTNWAYQDYHLATNTPVDVEGVRVYYFENLRKYAPHLLPPTPYYSPVVARKEVSSYDIIHMNEYRALLTAGVCRYARRYHVPYVLQARGSLPKIMHVQRLKGFFDRFWGSRMLRDAARVIALNPREVEQYGMMGVEQERIVTIPNGVDLTLFSDLPKPGAFREAFGIPEDERIILFLGRINRIKGTDLLVDAFAEILQQGYRARLVIVGPDAGLLSTLKQQIAGLGIDGHILFTGPLYEARDKLSAYVDADIYVLPSVYETFPNSVLEANACGTPAILTDRCGIAEMIDGRGGIVVRYDRRELRDAIVGLLDDDAARQRYGKDGKEMVFSEFGWDSVVQRVESLYREVIEEQSA</sequence>
<accession>A0ABT8MDS4</accession>
<dbReference type="Proteomes" id="UP001168338">
    <property type="component" value="Unassembled WGS sequence"/>
</dbReference>
<feature type="domain" description="Glycosyl transferase family 1" evidence="1">
    <location>
        <begin position="201"/>
        <end position="366"/>
    </location>
</feature>
<dbReference type="Pfam" id="PF13579">
    <property type="entry name" value="Glyco_trans_4_4"/>
    <property type="match status" value="1"/>
</dbReference>
<dbReference type="InterPro" id="IPR001296">
    <property type="entry name" value="Glyco_trans_1"/>
</dbReference>
<evidence type="ECO:0000259" key="2">
    <source>
        <dbReference type="Pfam" id="PF13579"/>
    </source>
</evidence>